<sequence length="195" mass="21959">MSSLSHIHPGNGPVFLADHGALDFLNTVAQVEGQPYDFWQSDEDVKAWLVQSGLIAVPLSCAFIPGDLLREARQLRETIRRLVAQKKAGDSVNPEELNRYLALASSYKQLVVGEDRALHIAQIYASQTPAQLLGPVAELAASLISEKSFELVRECEHPECSLWFYDRTKAHRRRWCSMALCGNRAKVARFRRQQK</sequence>
<evidence type="ECO:0000259" key="1">
    <source>
        <dbReference type="Pfam" id="PF11706"/>
    </source>
</evidence>
<dbReference type="PANTHER" id="PTHR35525:SF3">
    <property type="entry name" value="BLL6575 PROTEIN"/>
    <property type="match status" value="1"/>
</dbReference>
<reference evidence="2 3" key="1">
    <citation type="submission" date="2022-02" db="EMBL/GenBank/DDBJ databases">
        <title>Description of Brenneria tiliae sp. nov. isolated from symptomatic Tilia x moltkei and Tilia x europaea trees in the UK.</title>
        <authorList>
            <person name="Kile H."/>
        </authorList>
    </citation>
    <scope>NUCLEOTIDE SEQUENCE [LARGE SCALE GENOMIC DNA]</scope>
    <source>
        <strain evidence="2 3">MC1SB4.1</strain>
    </source>
</reference>
<dbReference type="Proteomes" id="UP001203069">
    <property type="component" value="Unassembled WGS sequence"/>
</dbReference>
<dbReference type="PANTHER" id="PTHR35525">
    <property type="entry name" value="BLL6575 PROTEIN"/>
    <property type="match status" value="1"/>
</dbReference>
<dbReference type="EMBL" id="JAKPBZ010000116">
    <property type="protein sequence ID" value="MCL2895796.1"/>
    <property type="molecule type" value="Genomic_DNA"/>
</dbReference>
<dbReference type="InterPro" id="IPR023286">
    <property type="entry name" value="ABATE_dom_sf"/>
</dbReference>
<dbReference type="SUPFAM" id="SSF160904">
    <property type="entry name" value="Jann2411-like"/>
    <property type="match status" value="1"/>
</dbReference>
<protein>
    <submittedName>
        <fullName evidence="2">ABATE domain-containing protein</fullName>
    </submittedName>
</protein>
<dbReference type="InterPro" id="IPR021005">
    <property type="entry name" value="Znf_CGNR"/>
</dbReference>
<name>A0ABT0N128_9GAMM</name>
<organism evidence="2 3">
    <name type="scientific">Brenneria tiliae</name>
    <dbReference type="NCBI Taxonomy" id="2914984"/>
    <lineage>
        <taxon>Bacteria</taxon>
        <taxon>Pseudomonadati</taxon>
        <taxon>Pseudomonadota</taxon>
        <taxon>Gammaproteobacteria</taxon>
        <taxon>Enterobacterales</taxon>
        <taxon>Pectobacteriaceae</taxon>
        <taxon>Brenneria</taxon>
    </lineage>
</organism>
<evidence type="ECO:0000313" key="2">
    <source>
        <dbReference type="EMBL" id="MCL2895796.1"/>
    </source>
</evidence>
<dbReference type="InterPro" id="IPR010852">
    <property type="entry name" value="ABATE"/>
</dbReference>
<comment type="caution">
    <text evidence="2">The sequence shown here is derived from an EMBL/GenBank/DDBJ whole genome shotgun (WGS) entry which is preliminary data.</text>
</comment>
<dbReference type="Pfam" id="PF07336">
    <property type="entry name" value="ABATE"/>
    <property type="match status" value="1"/>
</dbReference>
<accession>A0ABT0N128</accession>
<gene>
    <name evidence="2" type="ORF">MFP26_24275</name>
</gene>
<dbReference type="Gene3D" id="1.10.3300.10">
    <property type="entry name" value="Jann2411-like domain"/>
    <property type="match status" value="1"/>
</dbReference>
<keyword evidence="3" id="KW-1185">Reference proteome</keyword>
<dbReference type="Pfam" id="PF11706">
    <property type="entry name" value="zf-CGNR"/>
    <property type="match status" value="1"/>
</dbReference>
<proteinExistence type="predicted"/>
<evidence type="ECO:0000313" key="3">
    <source>
        <dbReference type="Proteomes" id="UP001203069"/>
    </source>
</evidence>
<feature type="domain" description="Zinc finger CGNR" evidence="1">
    <location>
        <begin position="152"/>
        <end position="193"/>
    </location>
</feature>
<dbReference type="RefSeq" id="WP_249246629.1">
    <property type="nucleotide sequence ID" value="NZ_JAKPBZ010000116.1"/>
</dbReference>